<name>A0AAQ3SGL3_PASNO</name>
<accession>A0AAQ3SGL3</accession>
<dbReference type="EMBL" id="CP144745">
    <property type="protein sequence ID" value="WVZ50027.1"/>
    <property type="molecule type" value="Genomic_DNA"/>
</dbReference>
<keyword evidence="2" id="KW-1185">Reference proteome</keyword>
<sequence length="97" mass="10546">LDGFIYLTSPSASCCKADKGKTERLLVAPSAEAGSRNSDRLTSNGWAVRQPQLQRQPAIRTGPTVRLKEITEEAILSHVSEHGSVVNAKLFEVNGKR</sequence>
<dbReference type="AlphaFoldDB" id="A0AAQ3SGL3"/>
<evidence type="ECO:0000313" key="2">
    <source>
        <dbReference type="Proteomes" id="UP001341281"/>
    </source>
</evidence>
<feature type="non-terminal residue" evidence="1">
    <location>
        <position position="1"/>
    </location>
</feature>
<gene>
    <name evidence="1" type="ORF">U9M48_001326</name>
</gene>
<reference evidence="1 2" key="1">
    <citation type="submission" date="2024-02" db="EMBL/GenBank/DDBJ databases">
        <title>High-quality chromosome-scale genome assembly of Pensacola bahiagrass (Paspalum notatum Flugge var. saurae).</title>
        <authorList>
            <person name="Vega J.M."/>
            <person name="Podio M."/>
            <person name="Orjuela J."/>
            <person name="Siena L.A."/>
            <person name="Pessino S.C."/>
            <person name="Combes M.C."/>
            <person name="Mariac C."/>
            <person name="Albertini E."/>
            <person name="Pupilli F."/>
            <person name="Ortiz J.P.A."/>
            <person name="Leblanc O."/>
        </authorList>
    </citation>
    <scope>NUCLEOTIDE SEQUENCE [LARGE SCALE GENOMIC DNA]</scope>
    <source>
        <strain evidence="1">R1</strain>
        <tissue evidence="1">Leaf</tissue>
    </source>
</reference>
<dbReference type="Proteomes" id="UP001341281">
    <property type="component" value="Chromosome 01"/>
</dbReference>
<organism evidence="1 2">
    <name type="scientific">Paspalum notatum var. saurae</name>
    <dbReference type="NCBI Taxonomy" id="547442"/>
    <lineage>
        <taxon>Eukaryota</taxon>
        <taxon>Viridiplantae</taxon>
        <taxon>Streptophyta</taxon>
        <taxon>Embryophyta</taxon>
        <taxon>Tracheophyta</taxon>
        <taxon>Spermatophyta</taxon>
        <taxon>Magnoliopsida</taxon>
        <taxon>Liliopsida</taxon>
        <taxon>Poales</taxon>
        <taxon>Poaceae</taxon>
        <taxon>PACMAD clade</taxon>
        <taxon>Panicoideae</taxon>
        <taxon>Andropogonodae</taxon>
        <taxon>Paspaleae</taxon>
        <taxon>Paspalinae</taxon>
        <taxon>Paspalum</taxon>
    </lineage>
</organism>
<evidence type="ECO:0000313" key="1">
    <source>
        <dbReference type="EMBL" id="WVZ50027.1"/>
    </source>
</evidence>
<proteinExistence type="predicted"/>
<protein>
    <submittedName>
        <fullName evidence="1">Uncharacterized protein</fullName>
    </submittedName>
</protein>